<keyword evidence="3" id="KW-1185">Reference proteome</keyword>
<keyword evidence="2" id="KW-0378">Hydrolase</keyword>
<evidence type="ECO:0000259" key="1">
    <source>
        <dbReference type="PROSITE" id="PS51462"/>
    </source>
</evidence>
<gene>
    <name evidence="2" type="ORF">R9X50_00157200</name>
</gene>
<dbReference type="AlphaFoldDB" id="A0AAQ3M0N8"/>
<dbReference type="InterPro" id="IPR000086">
    <property type="entry name" value="NUDIX_hydrolase_dom"/>
</dbReference>
<organism evidence="2 3">
    <name type="scientific">Acrodontium crateriforme</name>
    <dbReference type="NCBI Taxonomy" id="150365"/>
    <lineage>
        <taxon>Eukaryota</taxon>
        <taxon>Fungi</taxon>
        <taxon>Dikarya</taxon>
        <taxon>Ascomycota</taxon>
        <taxon>Pezizomycotina</taxon>
        <taxon>Dothideomycetes</taxon>
        <taxon>Dothideomycetidae</taxon>
        <taxon>Mycosphaerellales</taxon>
        <taxon>Teratosphaeriaceae</taxon>
        <taxon>Acrodontium</taxon>
    </lineage>
</organism>
<reference evidence="2 3" key="1">
    <citation type="submission" date="2023-11" db="EMBL/GenBank/DDBJ databases">
        <title>An acidophilic fungus is an integral part of prey digestion in a carnivorous sundew plant.</title>
        <authorList>
            <person name="Tsai I.J."/>
        </authorList>
    </citation>
    <scope>NUCLEOTIDE SEQUENCE [LARGE SCALE GENOMIC DNA]</scope>
    <source>
        <strain evidence="2">169a</strain>
    </source>
</reference>
<dbReference type="PANTHER" id="PTHR43736:SF1">
    <property type="entry name" value="DIHYDRONEOPTERIN TRIPHOSPHATE DIPHOSPHATASE"/>
    <property type="match status" value="1"/>
</dbReference>
<dbReference type="PANTHER" id="PTHR43736">
    <property type="entry name" value="ADP-RIBOSE PYROPHOSPHATASE"/>
    <property type="match status" value="1"/>
</dbReference>
<name>A0AAQ3M0N8_9PEZI</name>
<dbReference type="Proteomes" id="UP001303373">
    <property type="component" value="Chromosome 2"/>
</dbReference>
<dbReference type="GO" id="GO:0016787">
    <property type="term" value="F:hydrolase activity"/>
    <property type="evidence" value="ECO:0007669"/>
    <property type="project" value="UniProtKB-KW"/>
</dbReference>
<dbReference type="Gene3D" id="3.90.79.10">
    <property type="entry name" value="Nucleoside Triphosphate Pyrophosphohydrolase"/>
    <property type="match status" value="1"/>
</dbReference>
<proteinExistence type="predicted"/>
<dbReference type="SUPFAM" id="SSF55811">
    <property type="entry name" value="Nudix"/>
    <property type="match status" value="1"/>
</dbReference>
<dbReference type="Pfam" id="PF00293">
    <property type="entry name" value="NUDIX"/>
    <property type="match status" value="1"/>
</dbReference>
<accession>A0AAQ3M0N8</accession>
<dbReference type="CDD" id="cd02883">
    <property type="entry name" value="NUDIX_Hydrolase"/>
    <property type="match status" value="1"/>
</dbReference>
<sequence length="196" mass="21543">MANSTEQHQKPPPLNFKYDSNVAKFAVSQKAYLATHSDGTFDHIATGSLVLVTTATSAPRILLLQRAASDSHPNKWEPPGGACDDEDETILYGAARELWEEAGLVATFISGPVGEPNFFTTRNGRNVCRFHFAVGVDSYAGVLPAVQLDPNEHQSFVWASEDEVKARKVGGVELEFTRDNVEQTVHQAFVDFHARK</sequence>
<dbReference type="EMBL" id="CP138581">
    <property type="protein sequence ID" value="WPG98776.1"/>
    <property type="molecule type" value="Genomic_DNA"/>
</dbReference>
<dbReference type="InterPro" id="IPR015797">
    <property type="entry name" value="NUDIX_hydrolase-like_dom_sf"/>
</dbReference>
<evidence type="ECO:0000313" key="3">
    <source>
        <dbReference type="Proteomes" id="UP001303373"/>
    </source>
</evidence>
<evidence type="ECO:0000313" key="2">
    <source>
        <dbReference type="EMBL" id="WPG98776.1"/>
    </source>
</evidence>
<feature type="domain" description="Nudix hydrolase" evidence="1">
    <location>
        <begin position="41"/>
        <end position="182"/>
    </location>
</feature>
<dbReference type="PROSITE" id="PS51462">
    <property type="entry name" value="NUDIX"/>
    <property type="match status" value="1"/>
</dbReference>
<protein>
    <submittedName>
        <fullName evidence="2">NUDIX hydrolase domain-like protein</fullName>
    </submittedName>
</protein>